<evidence type="ECO:0000313" key="3">
    <source>
        <dbReference type="Proteomes" id="UP001530400"/>
    </source>
</evidence>
<sequence length="354" mass="39687">MTRLSMVKTSQSIEEIKEESEQLRKEIKELKAEALRRLTALEESLGVSSNTNVEKEQAITSLRVADAIEDEGLLPAPPPIVIKSSDSKKRKGVGDLLDETVWKVSLSIGREPGTWMPKTWGTSGQRLNLSFKAEFTPSQLYERDDFLRGGYTNAKILHVLDGQVTLSPSLTEGQRIYKVKNGGWQVTQGDGPLGTDLLRFYIELDDEVTHKGSDLYIPKGRVYCSCGYFPLGDSKRNRSEPNMKESYAKELASIEDEIVKLRQQKDEIKNPFSMDKIKLSNEIGKLQRKAELTAGKLNFASVTEPNKSLLRFTEDMDVGLTKEGGVCCEVEKSPMMKEYHILGRFSIANVKSSK</sequence>
<proteinExistence type="predicted"/>
<dbReference type="EMBL" id="JALLPJ020001096">
    <property type="protein sequence ID" value="KAL3776503.1"/>
    <property type="molecule type" value="Genomic_DNA"/>
</dbReference>
<keyword evidence="3" id="KW-1185">Reference proteome</keyword>
<name>A0ABD3NL29_9STRA</name>
<evidence type="ECO:0000256" key="1">
    <source>
        <dbReference type="SAM" id="Coils"/>
    </source>
</evidence>
<keyword evidence="1" id="KW-0175">Coiled coil</keyword>
<protein>
    <submittedName>
        <fullName evidence="2">Uncharacterized protein</fullName>
    </submittedName>
</protein>
<organism evidence="2 3">
    <name type="scientific">Cyclotella atomus</name>
    <dbReference type="NCBI Taxonomy" id="382360"/>
    <lineage>
        <taxon>Eukaryota</taxon>
        <taxon>Sar</taxon>
        <taxon>Stramenopiles</taxon>
        <taxon>Ochrophyta</taxon>
        <taxon>Bacillariophyta</taxon>
        <taxon>Coscinodiscophyceae</taxon>
        <taxon>Thalassiosirophycidae</taxon>
        <taxon>Stephanodiscales</taxon>
        <taxon>Stephanodiscaceae</taxon>
        <taxon>Cyclotella</taxon>
    </lineage>
</organism>
<gene>
    <name evidence="2" type="ORF">ACHAWO_001026</name>
</gene>
<feature type="coiled-coil region" evidence="1">
    <location>
        <begin position="6"/>
        <end position="44"/>
    </location>
</feature>
<dbReference type="Proteomes" id="UP001530400">
    <property type="component" value="Unassembled WGS sequence"/>
</dbReference>
<accession>A0ABD3NL29</accession>
<comment type="caution">
    <text evidence="2">The sequence shown here is derived from an EMBL/GenBank/DDBJ whole genome shotgun (WGS) entry which is preliminary data.</text>
</comment>
<dbReference type="AlphaFoldDB" id="A0ABD3NL29"/>
<reference evidence="2 3" key="1">
    <citation type="submission" date="2024-10" db="EMBL/GenBank/DDBJ databases">
        <title>Updated reference genomes for cyclostephanoid diatoms.</title>
        <authorList>
            <person name="Roberts W.R."/>
            <person name="Alverson A.J."/>
        </authorList>
    </citation>
    <scope>NUCLEOTIDE SEQUENCE [LARGE SCALE GENOMIC DNA]</scope>
    <source>
        <strain evidence="2 3">AJA010-31</strain>
    </source>
</reference>
<evidence type="ECO:0000313" key="2">
    <source>
        <dbReference type="EMBL" id="KAL3776503.1"/>
    </source>
</evidence>